<dbReference type="Pfam" id="PF00072">
    <property type="entry name" value="Response_reg"/>
    <property type="match status" value="1"/>
</dbReference>
<reference evidence="10 11" key="1">
    <citation type="submission" date="2023-07" db="EMBL/GenBank/DDBJ databases">
        <title>Novel species of Thermanaerothrix with wide hydrolytic capabilities.</title>
        <authorList>
            <person name="Zayulina K.S."/>
            <person name="Podosokorskaya O.A."/>
            <person name="Elcheninov A.G."/>
        </authorList>
    </citation>
    <scope>NUCLEOTIDE SEQUENCE [LARGE SCALE GENOMIC DNA]</scope>
    <source>
        <strain evidence="10 11">4228-RoL</strain>
    </source>
</reference>
<dbReference type="InterPro" id="IPR008248">
    <property type="entry name" value="CheB-like"/>
</dbReference>
<dbReference type="SUPFAM" id="SSF52172">
    <property type="entry name" value="CheY-like"/>
    <property type="match status" value="1"/>
</dbReference>
<dbReference type="Gene3D" id="3.40.50.180">
    <property type="entry name" value="Methylesterase CheB, C-terminal domain"/>
    <property type="match status" value="1"/>
</dbReference>
<dbReference type="SUPFAM" id="SSF52738">
    <property type="entry name" value="Methylesterase CheB, C-terminal domain"/>
    <property type="match status" value="1"/>
</dbReference>
<dbReference type="NCBIfam" id="NF001965">
    <property type="entry name" value="PRK00742.1"/>
    <property type="match status" value="1"/>
</dbReference>
<dbReference type="GO" id="GO:0008984">
    <property type="term" value="F:protein-glutamate methylesterase activity"/>
    <property type="evidence" value="ECO:0007669"/>
    <property type="project" value="UniProtKB-EC"/>
</dbReference>
<comment type="domain">
    <text evidence="5">Contains a C-terminal catalytic domain, and an N-terminal region which modulates catalytic activity.</text>
</comment>
<dbReference type="RefSeq" id="WP_315624298.1">
    <property type="nucleotide sequence ID" value="NZ_JAUHMF010000001.1"/>
</dbReference>
<evidence type="ECO:0000256" key="5">
    <source>
        <dbReference type="HAMAP-Rule" id="MF_00099"/>
    </source>
</evidence>
<keyword evidence="11" id="KW-1185">Reference proteome</keyword>
<evidence type="ECO:0000256" key="2">
    <source>
        <dbReference type="ARBA" id="ARBA00022500"/>
    </source>
</evidence>
<dbReference type="PROSITE" id="PS50110">
    <property type="entry name" value="RESPONSE_REGULATORY"/>
    <property type="match status" value="1"/>
</dbReference>
<evidence type="ECO:0000313" key="10">
    <source>
        <dbReference type="EMBL" id="MDT8897635.1"/>
    </source>
</evidence>
<feature type="active site" evidence="5 6">
    <location>
        <position position="302"/>
    </location>
</feature>
<keyword evidence="3 5" id="KW-0378">Hydrolase</keyword>
<gene>
    <name evidence="5" type="primary">cheB</name>
    <name evidence="10" type="ORF">QYE77_05100</name>
</gene>
<accession>A0ABU3NLB5</accession>
<dbReference type="PIRSF" id="PIRSF000876">
    <property type="entry name" value="RR_chemtxs_CheB"/>
    <property type="match status" value="1"/>
</dbReference>
<dbReference type="PROSITE" id="PS50122">
    <property type="entry name" value="CHEB"/>
    <property type="match status" value="1"/>
</dbReference>
<evidence type="ECO:0000256" key="7">
    <source>
        <dbReference type="PROSITE-ProRule" id="PRU00169"/>
    </source>
</evidence>
<feature type="active site" evidence="5 6">
    <location>
        <position position="182"/>
    </location>
</feature>
<feature type="active site" evidence="5 6">
    <location>
        <position position="209"/>
    </location>
</feature>
<keyword evidence="2 5" id="KW-0145">Chemotaxis</keyword>
<feature type="domain" description="CheB-type methylesterase" evidence="9">
    <location>
        <begin position="169"/>
        <end position="360"/>
    </location>
</feature>
<dbReference type="CDD" id="cd17541">
    <property type="entry name" value="REC_CheB-like"/>
    <property type="match status" value="1"/>
</dbReference>
<dbReference type="EC" id="3.5.1.44" evidence="5"/>
<comment type="catalytic activity">
    <reaction evidence="5">
        <text>L-glutaminyl-[protein] + H2O = L-glutamyl-[protein] + NH4(+)</text>
        <dbReference type="Rhea" id="RHEA:16441"/>
        <dbReference type="Rhea" id="RHEA-COMP:10207"/>
        <dbReference type="Rhea" id="RHEA-COMP:10208"/>
        <dbReference type="ChEBI" id="CHEBI:15377"/>
        <dbReference type="ChEBI" id="CHEBI:28938"/>
        <dbReference type="ChEBI" id="CHEBI:29973"/>
        <dbReference type="ChEBI" id="CHEBI:30011"/>
        <dbReference type="EC" id="3.5.1.44"/>
    </reaction>
</comment>
<dbReference type="PANTHER" id="PTHR42872">
    <property type="entry name" value="PROTEIN-GLUTAMATE METHYLESTERASE/PROTEIN-GLUTAMINE GLUTAMINASE"/>
    <property type="match status" value="1"/>
</dbReference>
<evidence type="ECO:0000259" key="9">
    <source>
        <dbReference type="PROSITE" id="PS50122"/>
    </source>
</evidence>
<evidence type="ECO:0000256" key="6">
    <source>
        <dbReference type="PROSITE-ProRule" id="PRU00050"/>
    </source>
</evidence>
<dbReference type="EC" id="3.1.1.61" evidence="5"/>
<dbReference type="Pfam" id="PF01339">
    <property type="entry name" value="CheB_methylest"/>
    <property type="match status" value="1"/>
</dbReference>
<comment type="subcellular location">
    <subcellularLocation>
        <location evidence="5">Cytoplasm</location>
    </subcellularLocation>
</comment>
<organism evidence="10 11">
    <name type="scientific">Thermanaerothrix solaris</name>
    <dbReference type="NCBI Taxonomy" id="3058434"/>
    <lineage>
        <taxon>Bacteria</taxon>
        <taxon>Bacillati</taxon>
        <taxon>Chloroflexota</taxon>
        <taxon>Anaerolineae</taxon>
        <taxon>Anaerolineales</taxon>
        <taxon>Anaerolineaceae</taxon>
        <taxon>Thermanaerothrix</taxon>
    </lineage>
</organism>
<protein>
    <recommendedName>
        <fullName evidence="5">Protein-glutamate methylesterase/protein-glutamine glutaminase</fullName>
        <ecNumber evidence="5">3.1.1.61</ecNumber>
        <ecNumber evidence="5">3.5.1.44</ecNumber>
    </recommendedName>
</protein>
<dbReference type="SMART" id="SM00448">
    <property type="entry name" value="REC"/>
    <property type="match status" value="1"/>
</dbReference>
<keyword evidence="1 5" id="KW-0963">Cytoplasm</keyword>
<dbReference type="CDD" id="cd16432">
    <property type="entry name" value="CheB_Rec"/>
    <property type="match status" value="1"/>
</dbReference>
<comment type="similarity">
    <text evidence="5">Belongs to the CheB family.</text>
</comment>
<dbReference type="InterPro" id="IPR000673">
    <property type="entry name" value="Sig_transdc_resp-reg_Me-estase"/>
</dbReference>
<sequence length="366" mass="39187">MATGMTADVNGPIRVLVVDDSAYMRFTITRYLNDVPDIQVVGTARDGEEALDMISRLNPQVITLDVEMPRLDGLSTLQEIMRIQPRPVIMLSSLTKEGAQETVRALTLGAVDFVAKPDSKANIQVVMDEVVQKIRRAAQVKARALVQTDWSTPGSEEILDRVSSKLTRPWQESDVLIVIGASTGGPRALSTLIPALPQNLNAAMLIVQHMPAGFTRSLAHRLDSLSAFRIKEAAPGDRLEVGLGLVAPGGFHLTLDAQGTVQLNQNPPVHGVRPAVDVTLLSVAQHFASRTLAVILTGMGNDGANGAALIHAAGGYVIAEDETTAVVWGMPRSVVEARAANAVLPLSAMAAKIEHLVRQFNGGWRD</sequence>
<keyword evidence="5 7" id="KW-0597">Phosphoprotein</keyword>
<evidence type="ECO:0000313" key="11">
    <source>
        <dbReference type="Proteomes" id="UP001254165"/>
    </source>
</evidence>
<evidence type="ECO:0000256" key="3">
    <source>
        <dbReference type="ARBA" id="ARBA00022801"/>
    </source>
</evidence>
<comment type="catalytic activity">
    <reaction evidence="4 5">
        <text>[protein]-L-glutamate 5-O-methyl ester + H2O = L-glutamyl-[protein] + methanol + H(+)</text>
        <dbReference type="Rhea" id="RHEA:23236"/>
        <dbReference type="Rhea" id="RHEA-COMP:10208"/>
        <dbReference type="Rhea" id="RHEA-COMP:10311"/>
        <dbReference type="ChEBI" id="CHEBI:15377"/>
        <dbReference type="ChEBI" id="CHEBI:15378"/>
        <dbReference type="ChEBI" id="CHEBI:17790"/>
        <dbReference type="ChEBI" id="CHEBI:29973"/>
        <dbReference type="ChEBI" id="CHEBI:82795"/>
        <dbReference type="EC" id="3.1.1.61"/>
    </reaction>
</comment>
<name>A0ABU3NLB5_9CHLR</name>
<dbReference type="HAMAP" id="MF_00099">
    <property type="entry name" value="CheB_chemtxs"/>
    <property type="match status" value="1"/>
</dbReference>
<evidence type="ECO:0000259" key="8">
    <source>
        <dbReference type="PROSITE" id="PS50110"/>
    </source>
</evidence>
<dbReference type="Gene3D" id="3.40.50.2300">
    <property type="match status" value="1"/>
</dbReference>
<dbReference type="Proteomes" id="UP001254165">
    <property type="component" value="Unassembled WGS sequence"/>
</dbReference>
<dbReference type="PANTHER" id="PTHR42872:SF6">
    <property type="entry name" value="PROTEIN-GLUTAMATE METHYLESTERASE_PROTEIN-GLUTAMINE GLUTAMINASE"/>
    <property type="match status" value="1"/>
</dbReference>
<comment type="PTM">
    <text evidence="5">Phosphorylated by CheA. Phosphorylation of the N-terminal regulatory domain activates the methylesterase activity.</text>
</comment>
<feature type="modified residue" description="4-aspartylphosphate" evidence="5 7">
    <location>
        <position position="65"/>
    </location>
</feature>
<dbReference type="InterPro" id="IPR001789">
    <property type="entry name" value="Sig_transdc_resp-reg_receiver"/>
</dbReference>
<evidence type="ECO:0000256" key="4">
    <source>
        <dbReference type="ARBA" id="ARBA00048267"/>
    </source>
</evidence>
<dbReference type="EMBL" id="JAUHMF010000001">
    <property type="protein sequence ID" value="MDT8897635.1"/>
    <property type="molecule type" value="Genomic_DNA"/>
</dbReference>
<comment type="function">
    <text evidence="5">Involved in chemotaxis. Part of a chemotaxis signal transduction system that modulates chemotaxis in response to various stimuli. Catalyzes the demethylation of specific methylglutamate residues introduced into the chemoreceptors (methyl-accepting chemotaxis proteins or MCP) by CheR. Also mediates the irreversible deamidation of specific glutamine residues to glutamic acid.</text>
</comment>
<feature type="domain" description="Response regulatory" evidence="8">
    <location>
        <begin position="14"/>
        <end position="131"/>
    </location>
</feature>
<dbReference type="InterPro" id="IPR035909">
    <property type="entry name" value="CheB_C"/>
</dbReference>
<comment type="caution">
    <text evidence="10">The sequence shown here is derived from an EMBL/GenBank/DDBJ whole genome shotgun (WGS) entry which is preliminary data.</text>
</comment>
<dbReference type="InterPro" id="IPR011006">
    <property type="entry name" value="CheY-like_superfamily"/>
</dbReference>
<evidence type="ECO:0000256" key="1">
    <source>
        <dbReference type="ARBA" id="ARBA00022490"/>
    </source>
</evidence>
<proteinExistence type="inferred from homology"/>